<name>A0AAV2PPF3_MEGNR</name>
<evidence type="ECO:0000313" key="3">
    <source>
        <dbReference type="Proteomes" id="UP001497623"/>
    </source>
</evidence>
<dbReference type="AlphaFoldDB" id="A0AAV2PPF3"/>
<gene>
    <name evidence="2" type="ORF">MNOR_LOCUS1885</name>
</gene>
<accession>A0AAV2PPF3</accession>
<protein>
    <submittedName>
        <fullName evidence="2">Uncharacterized protein</fullName>
    </submittedName>
</protein>
<dbReference type="Proteomes" id="UP001497623">
    <property type="component" value="Unassembled WGS sequence"/>
</dbReference>
<organism evidence="2 3">
    <name type="scientific">Meganyctiphanes norvegica</name>
    <name type="common">Northern krill</name>
    <name type="synonym">Thysanopoda norvegica</name>
    <dbReference type="NCBI Taxonomy" id="48144"/>
    <lineage>
        <taxon>Eukaryota</taxon>
        <taxon>Metazoa</taxon>
        <taxon>Ecdysozoa</taxon>
        <taxon>Arthropoda</taxon>
        <taxon>Crustacea</taxon>
        <taxon>Multicrustacea</taxon>
        <taxon>Malacostraca</taxon>
        <taxon>Eumalacostraca</taxon>
        <taxon>Eucarida</taxon>
        <taxon>Euphausiacea</taxon>
        <taxon>Euphausiidae</taxon>
        <taxon>Meganyctiphanes</taxon>
    </lineage>
</organism>
<dbReference type="EMBL" id="CAXKWB010000537">
    <property type="protein sequence ID" value="CAL4061135.1"/>
    <property type="molecule type" value="Genomic_DNA"/>
</dbReference>
<keyword evidence="3" id="KW-1185">Reference proteome</keyword>
<feature type="non-terminal residue" evidence="2">
    <location>
        <position position="151"/>
    </location>
</feature>
<comment type="caution">
    <text evidence="2">The sequence shown here is derived from an EMBL/GenBank/DDBJ whole genome shotgun (WGS) entry which is preliminary data.</text>
</comment>
<feature type="region of interest" description="Disordered" evidence="1">
    <location>
        <begin position="11"/>
        <end position="35"/>
    </location>
</feature>
<feature type="compositionally biased region" description="Pro residues" evidence="1">
    <location>
        <begin position="13"/>
        <end position="24"/>
    </location>
</feature>
<evidence type="ECO:0000313" key="2">
    <source>
        <dbReference type="EMBL" id="CAL4061135.1"/>
    </source>
</evidence>
<evidence type="ECO:0000256" key="1">
    <source>
        <dbReference type="SAM" id="MobiDB-lite"/>
    </source>
</evidence>
<proteinExistence type="predicted"/>
<sequence>MTLLTIVSQQYTPSPPNSSTPPPQSRRRRGCTDGGQVGAAEARRCCHETAAAATEIIEFKLISFNIFQNNSHYHTVNCFFLNMVVVIYIAQTPPLVRFTRVPIHCRISLALSYFLWEFGPSCRRCFLTGRTEPRDRDADVAASPALTSTLT</sequence>
<reference evidence="2 3" key="1">
    <citation type="submission" date="2024-05" db="EMBL/GenBank/DDBJ databases">
        <authorList>
            <person name="Wallberg A."/>
        </authorList>
    </citation>
    <scope>NUCLEOTIDE SEQUENCE [LARGE SCALE GENOMIC DNA]</scope>
</reference>